<accession>A0A9D5CPU4</accession>
<dbReference type="AlphaFoldDB" id="A0A9D5CPU4"/>
<dbReference type="EMBL" id="JAGGNH010000004">
    <property type="protein sequence ID" value="KAJ0976343.1"/>
    <property type="molecule type" value="Genomic_DNA"/>
</dbReference>
<name>A0A9D5CPU4_9LILI</name>
<dbReference type="OrthoDB" id="10253115at2759"/>
<dbReference type="Proteomes" id="UP001085076">
    <property type="component" value="Miscellaneous, Linkage group lg04"/>
</dbReference>
<evidence type="ECO:0000313" key="1">
    <source>
        <dbReference type="EMBL" id="KAJ0976343.1"/>
    </source>
</evidence>
<keyword evidence="2" id="KW-1185">Reference proteome</keyword>
<comment type="caution">
    <text evidence="1">The sequence shown here is derived from an EMBL/GenBank/DDBJ whole genome shotgun (WGS) entry which is preliminary data.</text>
</comment>
<sequence length="126" mass="14840">MVDQEFFTLAKDSLKIIDEKHNSDHKPPFLIVIKDKTNDPVSLYTMQSVKELLIMKLFFKLGILILLGSLQRMNGKALFWGILQTLHPIQRVWFFIIEEFINALYNCLCSTLFDHCLYILNLEKYL</sequence>
<gene>
    <name evidence="1" type="ORF">J5N97_018308</name>
</gene>
<reference evidence="1" key="1">
    <citation type="submission" date="2021-03" db="EMBL/GenBank/DDBJ databases">
        <authorList>
            <person name="Li Z."/>
            <person name="Yang C."/>
        </authorList>
    </citation>
    <scope>NUCLEOTIDE SEQUENCE</scope>
    <source>
        <strain evidence="1">Dzin_1.0</strain>
        <tissue evidence="1">Leaf</tissue>
    </source>
</reference>
<proteinExistence type="predicted"/>
<evidence type="ECO:0000313" key="2">
    <source>
        <dbReference type="Proteomes" id="UP001085076"/>
    </source>
</evidence>
<reference evidence="1" key="2">
    <citation type="journal article" date="2022" name="Hortic Res">
        <title>The genome of Dioscorea zingiberensis sheds light on the biosynthesis, origin and evolution of the medicinally important diosgenin saponins.</title>
        <authorList>
            <person name="Li Y."/>
            <person name="Tan C."/>
            <person name="Li Z."/>
            <person name="Guo J."/>
            <person name="Li S."/>
            <person name="Chen X."/>
            <person name="Wang C."/>
            <person name="Dai X."/>
            <person name="Yang H."/>
            <person name="Song W."/>
            <person name="Hou L."/>
            <person name="Xu J."/>
            <person name="Tong Z."/>
            <person name="Xu A."/>
            <person name="Yuan X."/>
            <person name="Wang W."/>
            <person name="Yang Q."/>
            <person name="Chen L."/>
            <person name="Sun Z."/>
            <person name="Wang K."/>
            <person name="Pan B."/>
            <person name="Chen J."/>
            <person name="Bao Y."/>
            <person name="Liu F."/>
            <person name="Qi X."/>
            <person name="Gang D.R."/>
            <person name="Wen J."/>
            <person name="Li J."/>
        </authorList>
    </citation>
    <scope>NUCLEOTIDE SEQUENCE</scope>
    <source>
        <strain evidence="1">Dzin_1.0</strain>
    </source>
</reference>
<organism evidence="1 2">
    <name type="scientific">Dioscorea zingiberensis</name>
    <dbReference type="NCBI Taxonomy" id="325984"/>
    <lineage>
        <taxon>Eukaryota</taxon>
        <taxon>Viridiplantae</taxon>
        <taxon>Streptophyta</taxon>
        <taxon>Embryophyta</taxon>
        <taxon>Tracheophyta</taxon>
        <taxon>Spermatophyta</taxon>
        <taxon>Magnoliopsida</taxon>
        <taxon>Liliopsida</taxon>
        <taxon>Dioscoreales</taxon>
        <taxon>Dioscoreaceae</taxon>
        <taxon>Dioscorea</taxon>
    </lineage>
</organism>
<protein>
    <submittedName>
        <fullName evidence="1">Uncharacterized protein</fullName>
    </submittedName>
</protein>